<accession>L0DH51</accession>
<dbReference type="AlphaFoldDB" id="L0DH51"/>
<evidence type="ECO:0000313" key="3">
    <source>
        <dbReference type="EMBL" id="AGA28143.1"/>
    </source>
</evidence>
<feature type="compositionally biased region" description="Basic and acidic residues" evidence="1">
    <location>
        <begin position="524"/>
        <end position="546"/>
    </location>
</feature>
<feature type="transmembrane region" description="Helical" evidence="2">
    <location>
        <begin position="38"/>
        <end position="58"/>
    </location>
</feature>
<feature type="transmembrane region" description="Helical" evidence="2">
    <location>
        <begin position="128"/>
        <end position="147"/>
    </location>
</feature>
<dbReference type="EMBL" id="CP003364">
    <property type="protein sequence ID" value="AGA28143.1"/>
    <property type="molecule type" value="Genomic_DNA"/>
</dbReference>
<dbReference type="KEGG" id="saci:Sinac_3915"/>
<dbReference type="RefSeq" id="WP_015247275.1">
    <property type="nucleotide sequence ID" value="NC_019892.1"/>
</dbReference>
<reference evidence="3 4" key="1">
    <citation type="submission" date="2012-02" db="EMBL/GenBank/DDBJ databases">
        <title>Complete sequence of chromosome of Singulisphaera acidiphila DSM 18658.</title>
        <authorList>
            <consortium name="US DOE Joint Genome Institute (JGI-PGF)"/>
            <person name="Lucas S."/>
            <person name="Copeland A."/>
            <person name="Lapidus A."/>
            <person name="Glavina del Rio T."/>
            <person name="Dalin E."/>
            <person name="Tice H."/>
            <person name="Bruce D."/>
            <person name="Goodwin L."/>
            <person name="Pitluck S."/>
            <person name="Peters L."/>
            <person name="Ovchinnikova G."/>
            <person name="Chertkov O."/>
            <person name="Kyrpides N."/>
            <person name="Mavromatis K."/>
            <person name="Ivanova N."/>
            <person name="Brettin T."/>
            <person name="Detter J.C."/>
            <person name="Han C."/>
            <person name="Larimer F."/>
            <person name="Land M."/>
            <person name="Hauser L."/>
            <person name="Markowitz V."/>
            <person name="Cheng J.-F."/>
            <person name="Hugenholtz P."/>
            <person name="Woyke T."/>
            <person name="Wu D."/>
            <person name="Tindall B."/>
            <person name="Pomrenke H."/>
            <person name="Brambilla E."/>
            <person name="Klenk H.-P."/>
            <person name="Eisen J.A."/>
        </authorList>
    </citation>
    <scope>NUCLEOTIDE SEQUENCE [LARGE SCALE GENOMIC DNA]</scope>
    <source>
        <strain evidence="4">ATCC BAA-1392 / DSM 18658 / VKM B-2454 / MOB10</strain>
    </source>
</reference>
<keyword evidence="2" id="KW-0812">Transmembrane</keyword>
<feature type="region of interest" description="Disordered" evidence="1">
    <location>
        <begin position="506"/>
        <end position="546"/>
    </location>
</feature>
<evidence type="ECO:0000256" key="1">
    <source>
        <dbReference type="SAM" id="MobiDB-lite"/>
    </source>
</evidence>
<dbReference type="OrthoDB" id="232719at2"/>
<feature type="transmembrane region" description="Helical" evidence="2">
    <location>
        <begin position="308"/>
        <end position="333"/>
    </location>
</feature>
<evidence type="ECO:0000256" key="2">
    <source>
        <dbReference type="SAM" id="Phobius"/>
    </source>
</evidence>
<organism evidence="3 4">
    <name type="scientific">Singulisphaera acidiphila (strain ATCC BAA-1392 / DSM 18658 / VKM B-2454 / MOB10)</name>
    <dbReference type="NCBI Taxonomy" id="886293"/>
    <lineage>
        <taxon>Bacteria</taxon>
        <taxon>Pseudomonadati</taxon>
        <taxon>Planctomycetota</taxon>
        <taxon>Planctomycetia</taxon>
        <taxon>Isosphaerales</taxon>
        <taxon>Isosphaeraceae</taxon>
        <taxon>Singulisphaera</taxon>
    </lineage>
</organism>
<dbReference type="eggNOG" id="COG1807">
    <property type="taxonomic scope" value="Bacteria"/>
</dbReference>
<feature type="transmembrane region" description="Helical" evidence="2">
    <location>
        <begin position="371"/>
        <end position="389"/>
    </location>
</feature>
<feature type="transmembrane region" description="Helical" evidence="2">
    <location>
        <begin position="401"/>
        <end position="419"/>
    </location>
</feature>
<feature type="transmembrane region" description="Helical" evidence="2">
    <location>
        <begin position="204"/>
        <end position="224"/>
    </location>
</feature>
<name>L0DH51_SINAD</name>
<gene>
    <name evidence="3" type="ordered locus">Sinac_3915</name>
</gene>
<keyword evidence="2" id="KW-0472">Membrane</keyword>
<feature type="transmembrane region" description="Helical" evidence="2">
    <location>
        <begin position="159"/>
        <end position="192"/>
    </location>
</feature>
<dbReference type="HOGENOM" id="CLU_498647_0_0_0"/>
<proteinExistence type="predicted"/>
<dbReference type="Proteomes" id="UP000010798">
    <property type="component" value="Chromosome"/>
</dbReference>
<feature type="transmembrane region" description="Helical" evidence="2">
    <location>
        <begin position="78"/>
        <end position="99"/>
    </location>
</feature>
<keyword evidence="2" id="KW-1133">Transmembrane helix</keyword>
<keyword evidence="4" id="KW-1185">Reference proteome</keyword>
<feature type="transmembrane region" description="Helical" evidence="2">
    <location>
        <begin position="345"/>
        <end position="364"/>
    </location>
</feature>
<dbReference type="STRING" id="886293.Sinac_3915"/>
<evidence type="ECO:0000313" key="4">
    <source>
        <dbReference type="Proteomes" id="UP000010798"/>
    </source>
</evidence>
<feature type="transmembrane region" description="Helical" evidence="2">
    <location>
        <begin position="106"/>
        <end position="122"/>
    </location>
</feature>
<feature type="transmembrane region" description="Helical" evidence="2">
    <location>
        <begin position="6"/>
        <end position="26"/>
    </location>
</feature>
<evidence type="ECO:0008006" key="5">
    <source>
        <dbReference type="Google" id="ProtNLM"/>
    </source>
</evidence>
<feature type="compositionally biased region" description="Polar residues" evidence="1">
    <location>
        <begin position="512"/>
        <end position="521"/>
    </location>
</feature>
<sequence>MKRVGTPLIPAVLVCQVGLMLLLGYLRRHQLNPDAVSYIRIASYYAAGKTGLAVSGYWGPMLSWLMAPMIALFHDPLFAARVAMGGSGLVFTAGSLAVFRNLQLPPVGMVIGSCLVGLLAANESALEIAPDLLMAGLTCFGISFLLLPQWTQKGGTPLVAGLLLGAAYLAKAVALPIAVLVVAGIAALRWAIGEDTPRALLRASVYTLVVAGLVSAPWIALLSLKYGRPTISTTAKIAHAIVGPREGPQGSASDSLHPTFRSFLRPEPGRLTTWEDPTGLSYPYWSPFQSAGHLKHQAKLVVRNLSNVIGVFTQAFDGFSLAPLALALAFLVHTPWRQNMRADRWRWAAVPVVCVVMIYLPVFVESDRYYFVIYPFVLAAVCGVVYTAAPHGRLWSEPGRCAGIALILVSFGAPLLFSLSMNLRGMKSDAELVALAEALRGTDTGTALAGDDTMAMYVGLLLDRPFLGCNPHATPEEFAASGADVFIVGRTSTAAAGLAGSNDFTEFGPSARSGQPSTTYQLFRRREQVTGADKPRTRKPEYAPSR</sequence>
<protein>
    <recommendedName>
        <fullName evidence="5">Glycosyltransferase RgtA/B/C/D-like domain-containing protein</fullName>
    </recommendedName>
</protein>